<reference evidence="2 3" key="1">
    <citation type="submission" date="2019-12" db="EMBL/GenBank/DDBJ databases">
        <title>Maritimibacter sp. nov. sp. isolated from sea sand.</title>
        <authorList>
            <person name="Kim J."/>
            <person name="Jeong S.E."/>
            <person name="Jung H.S."/>
            <person name="Jeon C.O."/>
        </authorList>
    </citation>
    <scope>NUCLEOTIDE SEQUENCE [LARGE SCALE GENOMIC DNA]</scope>
    <source>
        <strain evidence="2 3">DP07</strain>
    </source>
</reference>
<sequence length="205" mass="21459">MTTATLDHLVVTAAKLDSGVELVETTLGQPMDGGGDHAAMGTHNRLLSMGPEDYLEVIAVNPAATAPGHPRFFDLDNRTGAPALTNWVMRVDVLADALEVAPPGIGEGLALSRGPYAWRMAVPADGKLPFDGLFPSLIQWDSPNPAPAIPDGGARLIRLTLTHPDAEGLSQALAPFLDDDRVVVTEGPVGMEALIRSGGKDVVLS</sequence>
<accession>A0A845M8Y8</accession>
<dbReference type="RefSeq" id="WP_161352534.1">
    <property type="nucleotide sequence ID" value="NZ_WTUX01000019.1"/>
</dbReference>
<evidence type="ECO:0000313" key="3">
    <source>
        <dbReference type="Proteomes" id="UP000467322"/>
    </source>
</evidence>
<dbReference type="InterPro" id="IPR029068">
    <property type="entry name" value="Glyas_Bleomycin-R_OHBP_Dase"/>
</dbReference>
<dbReference type="Gene3D" id="3.10.180.10">
    <property type="entry name" value="2,3-Dihydroxybiphenyl 1,2-Dioxygenase, domain 1"/>
    <property type="match status" value="1"/>
</dbReference>
<organism evidence="2 3">
    <name type="scientific">Maritimibacter harenae</name>
    <dbReference type="NCBI Taxonomy" id="2606218"/>
    <lineage>
        <taxon>Bacteria</taxon>
        <taxon>Pseudomonadati</taxon>
        <taxon>Pseudomonadota</taxon>
        <taxon>Alphaproteobacteria</taxon>
        <taxon>Rhodobacterales</taxon>
        <taxon>Roseobacteraceae</taxon>
        <taxon>Maritimibacter</taxon>
    </lineage>
</organism>
<dbReference type="InterPro" id="IPR025870">
    <property type="entry name" value="Glyoxalase-like_dom"/>
</dbReference>
<dbReference type="AlphaFoldDB" id="A0A845M8Y8"/>
<keyword evidence="3" id="KW-1185">Reference proteome</keyword>
<protein>
    <submittedName>
        <fullName evidence="2">VOC family protein</fullName>
    </submittedName>
</protein>
<dbReference type="EMBL" id="WTUX01000019">
    <property type="protein sequence ID" value="MZR14407.1"/>
    <property type="molecule type" value="Genomic_DNA"/>
</dbReference>
<evidence type="ECO:0000313" key="2">
    <source>
        <dbReference type="EMBL" id="MZR14407.1"/>
    </source>
</evidence>
<dbReference type="Pfam" id="PF13468">
    <property type="entry name" value="Glyoxalase_3"/>
    <property type="match status" value="1"/>
</dbReference>
<gene>
    <name evidence="2" type="ORF">GQE99_15415</name>
</gene>
<dbReference type="Proteomes" id="UP000467322">
    <property type="component" value="Unassembled WGS sequence"/>
</dbReference>
<evidence type="ECO:0000259" key="1">
    <source>
        <dbReference type="Pfam" id="PF13468"/>
    </source>
</evidence>
<proteinExistence type="predicted"/>
<name>A0A845M8Y8_9RHOB</name>
<feature type="domain" description="Glyoxalase-like" evidence="1">
    <location>
        <begin position="6"/>
        <end position="175"/>
    </location>
</feature>
<comment type="caution">
    <text evidence="2">The sequence shown here is derived from an EMBL/GenBank/DDBJ whole genome shotgun (WGS) entry which is preliminary data.</text>
</comment>